<keyword evidence="6 14" id="KW-0812">Transmembrane</keyword>
<comment type="caution">
    <text evidence="16">The sequence shown here is derived from an EMBL/GenBank/DDBJ whole genome shotgun (WGS) entry which is preliminary data.</text>
</comment>
<evidence type="ECO:0000256" key="6">
    <source>
        <dbReference type="ARBA" id="ARBA00022692"/>
    </source>
</evidence>
<keyword evidence="11 14" id="KW-0472">Membrane</keyword>
<dbReference type="GO" id="GO:0022904">
    <property type="term" value="P:respiratory electron transport chain"/>
    <property type="evidence" value="ECO:0007669"/>
    <property type="project" value="InterPro"/>
</dbReference>
<feature type="transmembrane region" description="Helical" evidence="14">
    <location>
        <begin position="12"/>
        <end position="34"/>
    </location>
</feature>
<keyword evidence="9 14" id="KW-1133">Transmembrane helix</keyword>
<dbReference type="PANTHER" id="PTHR30529:SF1">
    <property type="entry name" value="CYTOCHROME B561 HOMOLOG 2"/>
    <property type="match status" value="1"/>
</dbReference>
<feature type="domain" description="Lipid/polyisoprenoid-binding YceI-like" evidence="15">
    <location>
        <begin position="273"/>
        <end position="433"/>
    </location>
</feature>
<evidence type="ECO:0000256" key="14">
    <source>
        <dbReference type="SAM" id="Phobius"/>
    </source>
</evidence>
<keyword evidence="4" id="KW-1003">Cell membrane</keyword>
<comment type="cofactor">
    <cofactor evidence="1">
        <name>heme b</name>
        <dbReference type="ChEBI" id="CHEBI:60344"/>
    </cofactor>
</comment>
<dbReference type="GO" id="GO:0005886">
    <property type="term" value="C:plasma membrane"/>
    <property type="evidence" value="ECO:0007669"/>
    <property type="project" value="UniProtKB-SubCell"/>
</dbReference>
<proteinExistence type="inferred from homology"/>
<dbReference type="RefSeq" id="WP_107968136.1">
    <property type="nucleotide sequence ID" value="NZ_NWBU01000010.1"/>
</dbReference>
<dbReference type="SUPFAM" id="SSF81342">
    <property type="entry name" value="Transmembrane di-heme cytochromes"/>
    <property type="match status" value="1"/>
</dbReference>
<comment type="similarity">
    <text evidence="12">Belongs to the cytochrome b561 family.</text>
</comment>
<organism evidence="16 17">
    <name type="scientific">Sphingomonas oleivorans</name>
    <dbReference type="NCBI Taxonomy" id="1735121"/>
    <lineage>
        <taxon>Bacteria</taxon>
        <taxon>Pseudomonadati</taxon>
        <taxon>Pseudomonadota</taxon>
        <taxon>Alphaproteobacteria</taxon>
        <taxon>Sphingomonadales</taxon>
        <taxon>Sphingomonadaceae</taxon>
        <taxon>Sphingomonas</taxon>
    </lineage>
</organism>
<dbReference type="GO" id="GO:0046872">
    <property type="term" value="F:metal ion binding"/>
    <property type="evidence" value="ECO:0007669"/>
    <property type="project" value="UniProtKB-KW"/>
</dbReference>
<dbReference type="InterPro" id="IPR036761">
    <property type="entry name" value="TTHA0802/YceI-like_sf"/>
</dbReference>
<evidence type="ECO:0000259" key="15">
    <source>
        <dbReference type="SMART" id="SM00867"/>
    </source>
</evidence>
<keyword evidence="10" id="KW-0408">Iron</keyword>
<evidence type="ECO:0000256" key="12">
    <source>
        <dbReference type="ARBA" id="ARBA00037975"/>
    </source>
</evidence>
<feature type="transmembrane region" description="Helical" evidence="14">
    <location>
        <begin position="194"/>
        <end position="216"/>
    </location>
</feature>
<dbReference type="GO" id="GO:0020037">
    <property type="term" value="F:heme binding"/>
    <property type="evidence" value="ECO:0007669"/>
    <property type="project" value="TreeGrafter"/>
</dbReference>
<feature type="transmembrane region" description="Helical" evidence="14">
    <location>
        <begin position="152"/>
        <end position="173"/>
    </location>
</feature>
<dbReference type="EMBL" id="NWBU01000010">
    <property type="protein sequence ID" value="PTQ09782.1"/>
    <property type="molecule type" value="Genomic_DNA"/>
</dbReference>
<feature type="region of interest" description="Disordered" evidence="13">
    <location>
        <begin position="238"/>
        <end position="273"/>
    </location>
</feature>
<dbReference type="GO" id="GO:0009055">
    <property type="term" value="F:electron transfer activity"/>
    <property type="evidence" value="ECO:0007669"/>
    <property type="project" value="InterPro"/>
</dbReference>
<evidence type="ECO:0000256" key="3">
    <source>
        <dbReference type="ARBA" id="ARBA00022448"/>
    </source>
</evidence>
<dbReference type="Pfam" id="PF04264">
    <property type="entry name" value="YceI"/>
    <property type="match status" value="1"/>
</dbReference>
<dbReference type="SMART" id="SM00867">
    <property type="entry name" value="YceI"/>
    <property type="match status" value="1"/>
</dbReference>
<gene>
    <name evidence="16" type="ORF">CLG96_11410</name>
</gene>
<evidence type="ECO:0000256" key="11">
    <source>
        <dbReference type="ARBA" id="ARBA00023136"/>
    </source>
</evidence>
<dbReference type="Pfam" id="PF01292">
    <property type="entry name" value="Ni_hydr_CYTB"/>
    <property type="match status" value="1"/>
</dbReference>
<evidence type="ECO:0000256" key="2">
    <source>
        <dbReference type="ARBA" id="ARBA00004651"/>
    </source>
</evidence>
<evidence type="ECO:0000256" key="8">
    <source>
        <dbReference type="ARBA" id="ARBA00022982"/>
    </source>
</evidence>
<dbReference type="SUPFAM" id="SSF101874">
    <property type="entry name" value="YceI-like"/>
    <property type="match status" value="1"/>
</dbReference>
<evidence type="ECO:0000313" key="17">
    <source>
        <dbReference type="Proteomes" id="UP000244162"/>
    </source>
</evidence>
<evidence type="ECO:0000256" key="7">
    <source>
        <dbReference type="ARBA" id="ARBA00022723"/>
    </source>
</evidence>
<keyword evidence="8" id="KW-0249">Electron transport</keyword>
<dbReference type="InterPro" id="IPR007372">
    <property type="entry name" value="Lipid/polyisoprenoid-bd_YceI"/>
</dbReference>
<name>A0A2T5FVH7_9SPHN</name>
<accession>A0A2T5FVH7</accession>
<evidence type="ECO:0000256" key="10">
    <source>
        <dbReference type="ARBA" id="ARBA00023004"/>
    </source>
</evidence>
<reference evidence="16 17" key="1">
    <citation type="submission" date="2017-09" db="EMBL/GenBank/DDBJ databases">
        <title>Sphingomonas panjinensis sp.nov., isolated from oil-contaminated soil.</title>
        <authorList>
            <person name="Wang L."/>
            <person name="Chen L."/>
        </authorList>
    </citation>
    <scope>NUCLEOTIDE SEQUENCE [LARGE SCALE GENOMIC DNA]</scope>
    <source>
        <strain evidence="16 17">FW-11</strain>
    </source>
</reference>
<dbReference type="Proteomes" id="UP000244162">
    <property type="component" value="Unassembled WGS sequence"/>
</dbReference>
<evidence type="ECO:0000256" key="1">
    <source>
        <dbReference type="ARBA" id="ARBA00001970"/>
    </source>
</evidence>
<feature type="compositionally biased region" description="Low complexity" evidence="13">
    <location>
        <begin position="238"/>
        <end position="247"/>
    </location>
</feature>
<evidence type="ECO:0000313" key="16">
    <source>
        <dbReference type="EMBL" id="PTQ09782.1"/>
    </source>
</evidence>
<comment type="subcellular location">
    <subcellularLocation>
        <location evidence="2">Cell membrane</location>
        <topology evidence="2">Multi-pass membrane protein</topology>
    </subcellularLocation>
</comment>
<dbReference type="AlphaFoldDB" id="A0A2T5FVH7"/>
<feature type="transmembrane region" description="Helical" evidence="14">
    <location>
        <begin position="88"/>
        <end position="111"/>
    </location>
</feature>
<evidence type="ECO:0000256" key="5">
    <source>
        <dbReference type="ARBA" id="ARBA00022617"/>
    </source>
</evidence>
<dbReference type="InterPro" id="IPR016174">
    <property type="entry name" value="Di-haem_cyt_TM"/>
</dbReference>
<dbReference type="Gene3D" id="2.40.128.110">
    <property type="entry name" value="Lipid/polyisoprenoid-binding, YceI-like"/>
    <property type="match status" value="1"/>
</dbReference>
<feature type="transmembrane region" description="Helical" evidence="14">
    <location>
        <begin position="46"/>
        <end position="68"/>
    </location>
</feature>
<evidence type="ECO:0000256" key="4">
    <source>
        <dbReference type="ARBA" id="ARBA00022475"/>
    </source>
</evidence>
<evidence type="ECO:0000256" key="9">
    <source>
        <dbReference type="ARBA" id="ARBA00022989"/>
    </source>
</evidence>
<dbReference type="PANTHER" id="PTHR30529">
    <property type="entry name" value="CYTOCHROME B561"/>
    <property type="match status" value="1"/>
</dbReference>
<dbReference type="InterPro" id="IPR011577">
    <property type="entry name" value="Cyt_b561_bac/Ni-Hgenase"/>
</dbReference>
<sequence length="436" mass="46693">MYQRIETSARYSGVAKLLHWLIAALILANILLAWRMEGSPGAVRYAIFQLHKSIGITVLLLTLIRIGWRLTHRPPPLSAHLARWERTLAHIVHHGFYLLMLGLPLTGWLLVSTSPTRIATLLYGTIPWPHIPVPAASAASANELAEFGHESLAYLAYLLIVLHVAGALKHHIIDRDGELGRMLPGRATATLLDARLGAIGLILLLIAGLTSSYPWFAARQAASVQAAPAPAEPAMAKPLAQSAASVPAPQPETIPAPKTAAAESTEKPAEPSEWIVDKAASSLGFRASWNGAAVEGGFGKWDADIRFDPDALDRSAVTVRIDMGSVTASDDNAAGALPGGDWFDSAAHPRSRFTATKFRALGGDRYETRGMLSIRDTSRPLTLPFTLRIDGDKAKISGTATLSRTAFGVGQGQWTATDEVADAVSVTVQLSAIRKK</sequence>
<protein>
    <submittedName>
        <fullName evidence="16">Cytochrome B</fullName>
    </submittedName>
</protein>
<dbReference type="OrthoDB" id="1247465at2"/>
<keyword evidence="7" id="KW-0479">Metal-binding</keyword>
<keyword evidence="17" id="KW-1185">Reference proteome</keyword>
<evidence type="ECO:0000256" key="13">
    <source>
        <dbReference type="SAM" id="MobiDB-lite"/>
    </source>
</evidence>
<dbReference type="InterPro" id="IPR052168">
    <property type="entry name" value="Cytochrome_b561_oxidase"/>
</dbReference>
<keyword evidence="3" id="KW-0813">Transport</keyword>
<keyword evidence="5" id="KW-0349">Heme</keyword>